<dbReference type="Proteomes" id="UP001346149">
    <property type="component" value="Unassembled WGS sequence"/>
</dbReference>
<keyword evidence="2" id="KW-1185">Reference proteome</keyword>
<evidence type="ECO:0000313" key="1">
    <source>
        <dbReference type="EMBL" id="KAK4783176.1"/>
    </source>
</evidence>
<evidence type="ECO:0000313" key="2">
    <source>
        <dbReference type="Proteomes" id="UP001346149"/>
    </source>
</evidence>
<organism evidence="1 2">
    <name type="scientific">Trapa natans</name>
    <name type="common">Water chestnut</name>
    <dbReference type="NCBI Taxonomy" id="22666"/>
    <lineage>
        <taxon>Eukaryota</taxon>
        <taxon>Viridiplantae</taxon>
        <taxon>Streptophyta</taxon>
        <taxon>Embryophyta</taxon>
        <taxon>Tracheophyta</taxon>
        <taxon>Spermatophyta</taxon>
        <taxon>Magnoliopsida</taxon>
        <taxon>eudicotyledons</taxon>
        <taxon>Gunneridae</taxon>
        <taxon>Pentapetalae</taxon>
        <taxon>rosids</taxon>
        <taxon>malvids</taxon>
        <taxon>Myrtales</taxon>
        <taxon>Lythraceae</taxon>
        <taxon>Trapa</taxon>
    </lineage>
</organism>
<dbReference type="AlphaFoldDB" id="A0AAN7LBW2"/>
<sequence length="201" mass="22191">MKNNELCFKRLERGTSLVLPTEPFILHNIGDHICSSIGSLAEKSLDKSRNLHVPGILALQESFNCMSRFTSTVAFLSAGGVGSSMDHNMDRNLCSLKPGCWKFPSIVMHITSRTKVKENSTPDLLKKISSFMVIQLYREAGKPRSLPFLSMSVAKIPPTENLKPCDVGKQGRTGAFSPDLRWNSHKVGPHTGIEFPAQGHQ</sequence>
<reference evidence="1 2" key="1">
    <citation type="journal article" date="2023" name="Hortic Res">
        <title>Pangenome of water caltrop reveals structural variations and asymmetric subgenome divergence after allopolyploidization.</title>
        <authorList>
            <person name="Zhang X."/>
            <person name="Chen Y."/>
            <person name="Wang L."/>
            <person name="Yuan Y."/>
            <person name="Fang M."/>
            <person name="Shi L."/>
            <person name="Lu R."/>
            <person name="Comes H.P."/>
            <person name="Ma Y."/>
            <person name="Chen Y."/>
            <person name="Huang G."/>
            <person name="Zhou Y."/>
            <person name="Zheng Z."/>
            <person name="Qiu Y."/>
        </authorList>
    </citation>
    <scope>NUCLEOTIDE SEQUENCE [LARGE SCALE GENOMIC DNA]</scope>
    <source>
        <strain evidence="1">F231</strain>
    </source>
</reference>
<proteinExistence type="predicted"/>
<dbReference type="EMBL" id="JAXQNO010000015">
    <property type="protein sequence ID" value="KAK4783176.1"/>
    <property type="molecule type" value="Genomic_DNA"/>
</dbReference>
<protein>
    <submittedName>
        <fullName evidence="1">Uncharacterized protein</fullName>
    </submittedName>
</protein>
<accession>A0AAN7LBW2</accession>
<name>A0AAN7LBW2_TRANT</name>
<gene>
    <name evidence="1" type="ORF">SAY86_007550</name>
</gene>
<comment type="caution">
    <text evidence="1">The sequence shown here is derived from an EMBL/GenBank/DDBJ whole genome shotgun (WGS) entry which is preliminary data.</text>
</comment>